<feature type="transmembrane region" description="Helical" evidence="2">
    <location>
        <begin position="100"/>
        <end position="121"/>
    </location>
</feature>
<evidence type="ECO:0000313" key="4">
    <source>
        <dbReference type="Proteomes" id="UP001158576"/>
    </source>
</evidence>
<dbReference type="EMBL" id="OU015568">
    <property type="protein sequence ID" value="CAG5079782.1"/>
    <property type="molecule type" value="Genomic_DNA"/>
</dbReference>
<feature type="region of interest" description="Disordered" evidence="1">
    <location>
        <begin position="1"/>
        <end position="59"/>
    </location>
</feature>
<feature type="compositionally biased region" description="Basic and acidic residues" evidence="1">
    <location>
        <begin position="312"/>
        <end position="336"/>
    </location>
</feature>
<name>A0ABN7RK76_OIKDI</name>
<gene>
    <name evidence="3" type="ORF">OKIOD_LOCUS925</name>
</gene>
<accession>A0ABN7RK76</accession>
<evidence type="ECO:0000256" key="2">
    <source>
        <dbReference type="SAM" id="Phobius"/>
    </source>
</evidence>
<feature type="compositionally biased region" description="Polar residues" evidence="1">
    <location>
        <begin position="1"/>
        <end position="18"/>
    </location>
</feature>
<keyword evidence="4" id="KW-1185">Reference proteome</keyword>
<organism evidence="3 4">
    <name type="scientific">Oikopleura dioica</name>
    <name type="common">Tunicate</name>
    <dbReference type="NCBI Taxonomy" id="34765"/>
    <lineage>
        <taxon>Eukaryota</taxon>
        <taxon>Metazoa</taxon>
        <taxon>Chordata</taxon>
        <taxon>Tunicata</taxon>
        <taxon>Appendicularia</taxon>
        <taxon>Copelata</taxon>
        <taxon>Oikopleuridae</taxon>
        <taxon>Oikopleura</taxon>
    </lineage>
</organism>
<reference evidence="3 4" key="1">
    <citation type="submission" date="2021-04" db="EMBL/GenBank/DDBJ databases">
        <authorList>
            <person name="Bliznina A."/>
        </authorList>
    </citation>
    <scope>NUCLEOTIDE SEQUENCE [LARGE SCALE GENOMIC DNA]</scope>
</reference>
<sequence>MEEPDTGQNQKPAQQRVKTGSARLKEIRDQLQNSNSRAGKMKPTPSTSTTSEGTTSIPEVEILNNQNPQFEEELVLENSQNWTRINTDPPQFSTVRNLKLALGAIGGIAILLGCICSLLYISRQKRRQRARLQKRPISSPGHFPPGPFPHNPNLPHPNTLTQSYPPHYFSQPQFNPQAHGGQAPGAWQNDAYGNMMQQAQFDMAQQYPEAYLEHYRQQGLYDPYYAGEYYQQFYQQQHQQQAYPESQADMSEIAFDPVLNYVETIGEGLKTPKRRPKQRKDGSSTPHPIITRRASFKSVRSEVSAWTEDEGDLGRDSPCKIERRGSEELEGERTPKGDSAYGSRGSIQSPNSIHELTGPSDDEKVPDAHVVRFSTKITSAEANDLKMTPEHKEMAVE</sequence>
<feature type="compositionally biased region" description="Pro residues" evidence="1">
    <location>
        <begin position="142"/>
        <end position="155"/>
    </location>
</feature>
<keyword evidence="2" id="KW-0812">Transmembrane</keyword>
<keyword evidence="2" id="KW-1133">Transmembrane helix</keyword>
<feature type="region of interest" description="Disordered" evidence="1">
    <location>
        <begin position="133"/>
        <end position="155"/>
    </location>
</feature>
<protein>
    <submittedName>
        <fullName evidence="3">Oidioi.mRNA.OKI2018_I69.PAR.g9367.t1.cds</fullName>
    </submittedName>
</protein>
<evidence type="ECO:0000256" key="1">
    <source>
        <dbReference type="SAM" id="MobiDB-lite"/>
    </source>
</evidence>
<dbReference type="Proteomes" id="UP001158576">
    <property type="component" value="Chromosome PAR"/>
</dbReference>
<feature type="region of interest" description="Disordered" evidence="1">
    <location>
        <begin position="266"/>
        <end position="367"/>
    </location>
</feature>
<evidence type="ECO:0000313" key="3">
    <source>
        <dbReference type="EMBL" id="CAG5079782.1"/>
    </source>
</evidence>
<feature type="compositionally biased region" description="Low complexity" evidence="1">
    <location>
        <begin position="44"/>
        <end position="56"/>
    </location>
</feature>
<keyword evidence="2" id="KW-0472">Membrane</keyword>
<feature type="compositionally biased region" description="Polar residues" evidence="1">
    <location>
        <begin position="345"/>
        <end position="354"/>
    </location>
</feature>
<proteinExistence type="predicted"/>